<dbReference type="EC" id="3.2.2.-" evidence="5"/>
<dbReference type="Pfam" id="PF02245">
    <property type="entry name" value="Pur_DNA_glyco"/>
    <property type="match status" value="2"/>
</dbReference>
<evidence type="ECO:0000256" key="3">
    <source>
        <dbReference type="ARBA" id="ARBA00022801"/>
    </source>
</evidence>
<proteinExistence type="inferred from homology"/>
<dbReference type="Gene3D" id="3.10.300.10">
    <property type="entry name" value="Methylpurine-DNA glycosylase (MPG)"/>
    <property type="match status" value="2"/>
</dbReference>
<dbReference type="NCBIfam" id="TIGR00567">
    <property type="entry name" value="3mg"/>
    <property type="match status" value="1"/>
</dbReference>
<sequence>MAKVLKKEFFNRDTATVAQELLGKFLVRKIGRKEFAAMVTETEAYDGPHDLASHAFKGKTKRTEIMFGQPGNFYVYLVYGMHYMLNAVTREKDYPAAVLIRGVENFNGPGKVAKFFKIDKSFNGKIAGEATGLWFEDRGVKIPKANIQKMPRVGVAYAGPVWSAKKLRFLLT</sequence>
<gene>
    <name evidence="6" type="ORF">A3F47_00495</name>
</gene>
<keyword evidence="3 5" id="KW-0378">Hydrolase</keyword>
<dbReference type="SUPFAM" id="SSF50486">
    <property type="entry name" value="FMT C-terminal domain-like"/>
    <property type="match status" value="1"/>
</dbReference>
<organism evidence="6 7">
    <name type="scientific">Candidatus Staskawiczbacteria bacterium RIFCSPHIGHO2_12_FULL_38_11</name>
    <dbReference type="NCBI Taxonomy" id="1802209"/>
    <lineage>
        <taxon>Bacteria</taxon>
        <taxon>Candidatus Staskawicziibacteriota</taxon>
    </lineage>
</organism>
<dbReference type="PANTHER" id="PTHR10429">
    <property type="entry name" value="DNA-3-METHYLADENINE GLYCOSYLASE"/>
    <property type="match status" value="1"/>
</dbReference>
<dbReference type="GO" id="GO:0003677">
    <property type="term" value="F:DNA binding"/>
    <property type="evidence" value="ECO:0007669"/>
    <property type="project" value="InterPro"/>
</dbReference>
<dbReference type="GO" id="GO:0006284">
    <property type="term" value="P:base-excision repair"/>
    <property type="evidence" value="ECO:0007669"/>
    <property type="project" value="InterPro"/>
</dbReference>
<keyword evidence="4 5" id="KW-0234">DNA repair</keyword>
<dbReference type="PANTHER" id="PTHR10429:SF0">
    <property type="entry name" value="DNA-3-METHYLADENINE GLYCOSYLASE"/>
    <property type="match status" value="1"/>
</dbReference>
<comment type="similarity">
    <text evidence="1 5">Belongs to the DNA glycosylase MPG family.</text>
</comment>
<dbReference type="InterPro" id="IPR011034">
    <property type="entry name" value="Formyl_transferase-like_C_sf"/>
</dbReference>
<reference evidence="6 7" key="1">
    <citation type="journal article" date="2016" name="Nat. Commun.">
        <title>Thousands of microbial genomes shed light on interconnected biogeochemical processes in an aquifer system.</title>
        <authorList>
            <person name="Anantharaman K."/>
            <person name="Brown C.T."/>
            <person name="Hug L.A."/>
            <person name="Sharon I."/>
            <person name="Castelle C.J."/>
            <person name="Probst A.J."/>
            <person name="Thomas B.C."/>
            <person name="Singh A."/>
            <person name="Wilkins M.J."/>
            <person name="Karaoz U."/>
            <person name="Brodie E.L."/>
            <person name="Williams K.H."/>
            <person name="Hubbard S.S."/>
            <person name="Banfield J.F."/>
        </authorList>
    </citation>
    <scope>NUCLEOTIDE SEQUENCE [LARGE SCALE GENOMIC DNA]</scope>
</reference>
<evidence type="ECO:0000256" key="2">
    <source>
        <dbReference type="ARBA" id="ARBA00022763"/>
    </source>
</evidence>
<accession>A0A1G2I7E4</accession>
<dbReference type="HAMAP" id="MF_00527">
    <property type="entry name" value="3MGH"/>
    <property type="match status" value="1"/>
</dbReference>
<protein>
    <recommendedName>
        <fullName evidence="5">Putative 3-methyladenine DNA glycosylase</fullName>
        <ecNumber evidence="5">3.2.2.-</ecNumber>
    </recommendedName>
</protein>
<dbReference type="CDD" id="cd00540">
    <property type="entry name" value="AAG"/>
    <property type="match status" value="1"/>
</dbReference>
<dbReference type="Proteomes" id="UP000179214">
    <property type="component" value="Unassembled WGS sequence"/>
</dbReference>
<dbReference type="InterPro" id="IPR036995">
    <property type="entry name" value="MPG_sf"/>
</dbReference>
<evidence type="ECO:0000313" key="7">
    <source>
        <dbReference type="Proteomes" id="UP000179214"/>
    </source>
</evidence>
<dbReference type="GO" id="GO:0003905">
    <property type="term" value="F:alkylbase DNA N-glycosylase activity"/>
    <property type="evidence" value="ECO:0007669"/>
    <property type="project" value="InterPro"/>
</dbReference>
<keyword evidence="2 5" id="KW-0227">DNA damage</keyword>
<dbReference type="AlphaFoldDB" id="A0A1G2I7E4"/>
<evidence type="ECO:0000313" key="6">
    <source>
        <dbReference type="EMBL" id="OGZ70744.1"/>
    </source>
</evidence>
<evidence type="ECO:0000256" key="5">
    <source>
        <dbReference type="HAMAP-Rule" id="MF_00527"/>
    </source>
</evidence>
<evidence type="ECO:0000256" key="1">
    <source>
        <dbReference type="ARBA" id="ARBA00009232"/>
    </source>
</evidence>
<comment type="caution">
    <text evidence="6">The sequence shown here is derived from an EMBL/GenBank/DDBJ whole genome shotgun (WGS) entry which is preliminary data.</text>
</comment>
<evidence type="ECO:0000256" key="4">
    <source>
        <dbReference type="ARBA" id="ARBA00023204"/>
    </source>
</evidence>
<name>A0A1G2I7E4_9BACT</name>
<dbReference type="InterPro" id="IPR003180">
    <property type="entry name" value="MPG"/>
</dbReference>
<dbReference type="EMBL" id="MHOV01000003">
    <property type="protein sequence ID" value="OGZ70744.1"/>
    <property type="molecule type" value="Genomic_DNA"/>
</dbReference>